<reference evidence="2 5" key="1">
    <citation type="submission" date="2019-03" db="EMBL/GenBank/DDBJ databases">
        <title>Long-read sequencing reveals hyperdense prophage content in a complex bacterial symbiont genome.</title>
        <authorList>
            <person name="Frost C.L."/>
            <person name="Siozios S."/>
            <person name="Nadal-Jimenez P."/>
            <person name="Brockhurst M.A."/>
            <person name="King K.C."/>
            <person name="Darby A.C."/>
            <person name="Hurst G.D.D."/>
        </authorList>
    </citation>
    <scope>NUCLEOTIDE SEQUENCE [LARGE SCALE GENOMIC DNA]</scope>
    <source>
        <strain evidence="2 5">FIN</strain>
    </source>
</reference>
<keyword evidence="1" id="KW-0732">Signal</keyword>
<accession>A0A4P7KVK6</accession>
<dbReference type="GeneID" id="96877636"/>
<feature type="chain" id="PRO_5044607034" evidence="1">
    <location>
        <begin position="23"/>
        <end position="78"/>
    </location>
</feature>
<dbReference type="KEGG" id="ans:ArsFIN_26100"/>
<keyword evidence="6" id="KW-1185">Reference proteome</keyword>
<dbReference type="Proteomes" id="UP001177592">
    <property type="component" value="Chromosome"/>
</dbReference>
<dbReference type="AlphaFoldDB" id="A0A4P7KVK6"/>
<evidence type="ECO:0000313" key="6">
    <source>
        <dbReference type="Proteomes" id="UP001177592"/>
    </source>
</evidence>
<protein>
    <submittedName>
        <fullName evidence="2">Uncharacterized protein</fullName>
    </submittedName>
</protein>
<evidence type="ECO:0000313" key="3">
    <source>
        <dbReference type="EMBL" id="WGM00418.1"/>
    </source>
</evidence>
<dbReference type="EMBL" id="CP123523">
    <property type="protein sequence ID" value="WGM04351.1"/>
    <property type="molecule type" value="Genomic_DNA"/>
</dbReference>
<dbReference type="RefSeq" id="WP_026822021.1">
    <property type="nucleotide sequence ID" value="NZ_CP038613.1"/>
</dbReference>
<evidence type="ECO:0000313" key="5">
    <source>
        <dbReference type="Proteomes" id="UP000295134"/>
    </source>
</evidence>
<evidence type="ECO:0000313" key="4">
    <source>
        <dbReference type="EMBL" id="WGM04351.1"/>
    </source>
</evidence>
<name>A0A4P7KVK6_9GAMM</name>
<evidence type="ECO:0000313" key="2">
    <source>
        <dbReference type="EMBL" id="QBY44036.1"/>
    </source>
</evidence>
<gene>
    <name evidence="2" type="ORF">ArsFIN_26100</name>
    <name evidence="3" type="ORF">QE210_11070</name>
    <name evidence="4" type="ORF">QE258_11945</name>
</gene>
<proteinExistence type="predicted"/>
<reference evidence="3" key="2">
    <citation type="submission" date="2023-04" db="EMBL/GenBank/DDBJ databases">
        <title>Genome dynamics across the evolutionary transition to endosymbiosis.</title>
        <authorList>
            <person name="Siozios S."/>
            <person name="Nadal-Jimenez P."/>
            <person name="Azagi T."/>
            <person name="Sprong H."/>
            <person name="Frost C.L."/>
            <person name="Parratt S.R."/>
            <person name="Taylor G."/>
            <person name="Brettell L."/>
            <person name="Lew K.C."/>
            <person name="Croft L."/>
            <person name="King K.C."/>
            <person name="Brockhurst M.A."/>
            <person name="Hypsa V."/>
            <person name="Novakova E."/>
            <person name="Darby A.C."/>
            <person name="Hurst G.D.D."/>
        </authorList>
    </citation>
    <scope>NUCLEOTIDE SEQUENCE</scope>
    <source>
        <strain evidence="4">ANv_CAN</strain>
        <strain evidence="3">APv</strain>
    </source>
</reference>
<dbReference type="EMBL" id="CP038613">
    <property type="protein sequence ID" value="QBY44036.1"/>
    <property type="molecule type" value="Genomic_DNA"/>
</dbReference>
<sequence length="78" mass="8919">MKNCLKILSIICCSLIQAYSFANVTTSNKNADEYIYHKHAFIAACHYDDEIGEKFCWDKNGLVDNRDINILATDQSKQ</sequence>
<organism evidence="2 5">
    <name type="scientific">Arsenophonus nasoniae</name>
    <name type="common">son-killer infecting Nasonia vitripennis</name>
    <dbReference type="NCBI Taxonomy" id="638"/>
    <lineage>
        <taxon>Bacteria</taxon>
        <taxon>Pseudomonadati</taxon>
        <taxon>Pseudomonadota</taxon>
        <taxon>Gammaproteobacteria</taxon>
        <taxon>Enterobacterales</taxon>
        <taxon>Morganellaceae</taxon>
        <taxon>Arsenophonus</taxon>
    </lineage>
</organism>
<dbReference type="EMBL" id="CP123504">
    <property type="protein sequence ID" value="WGM00418.1"/>
    <property type="molecule type" value="Genomic_DNA"/>
</dbReference>
<dbReference type="Proteomes" id="UP000295134">
    <property type="component" value="Chromosome"/>
</dbReference>
<feature type="signal peptide" evidence="1">
    <location>
        <begin position="1"/>
        <end position="22"/>
    </location>
</feature>
<dbReference type="Proteomes" id="UP001177595">
    <property type="component" value="Chromosome"/>
</dbReference>
<evidence type="ECO:0000256" key="1">
    <source>
        <dbReference type="SAM" id="SignalP"/>
    </source>
</evidence>